<gene>
    <name evidence="6" type="ORF">Tci_071855</name>
</gene>
<dbReference type="AlphaFoldDB" id="A0A699GML0"/>
<keyword evidence="4" id="KW-0862">Zinc</keyword>
<name>A0A699GML0_TANCI</name>
<keyword evidence="3" id="KW-0863">Zinc-finger</keyword>
<evidence type="ECO:0000256" key="4">
    <source>
        <dbReference type="ARBA" id="ARBA00022833"/>
    </source>
</evidence>
<dbReference type="PANTHER" id="PTHR46481:SF10">
    <property type="entry name" value="ZINC FINGER BED DOMAIN-CONTAINING PROTEIN 39"/>
    <property type="match status" value="1"/>
</dbReference>
<dbReference type="GO" id="GO:0005634">
    <property type="term" value="C:nucleus"/>
    <property type="evidence" value="ECO:0007669"/>
    <property type="project" value="UniProtKB-SubCell"/>
</dbReference>
<dbReference type="GO" id="GO:0008270">
    <property type="term" value="F:zinc ion binding"/>
    <property type="evidence" value="ECO:0007669"/>
    <property type="project" value="UniProtKB-KW"/>
</dbReference>
<comment type="caution">
    <text evidence="6">The sequence shown here is derived from an EMBL/GenBank/DDBJ whole genome shotgun (WGS) entry which is preliminary data.</text>
</comment>
<proteinExistence type="predicted"/>
<dbReference type="EMBL" id="BKCJ010012282">
    <property type="protein sequence ID" value="GEU99877.1"/>
    <property type="molecule type" value="Genomic_DNA"/>
</dbReference>
<keyword evidence="2" id="KW-0479">Metal-binding</keyword>
<accession>A0A699GML0</accession>
<dbReference type="InterPro" id="IPR052035">
    <property type="entry name" value="ZnF_BED_domain_contain"/>
</dbReference>
<evidence type="ECO:0000256" key="3">
    <source>
        <dbReference type="ARBA" id="ARBA00022771"/>
    </source>
</evidence>
<comment type="subcellular location">
    <subcellularLocation>
        <location evidence="1">Nucleus</location>
    </subcellularLocation>
</comment>
<protein>
    <submittedName>
        <fullName evidence="6">Putative zinc finger, BED-type</fullName>
    </submittedName>
</protein>
<dbReference type="PANTHER" id="PTHR46481">
    <property type="entry name" value="ZINC FINGER BED DOMAIN-CONTAINING PROTEIN 4"/>
    <property type="match status" value="1"/>
</dbReference>
<sequence length="867" mass="98762">MIGYVARGIKGEVGVTSFRNAIGANYLAHSRNYEAIPSIETFREWFPTIRYIGTIKAKGTLKKVFLPLRWKLLIPQIILCLGGRLILKKNQAERPPFTAHMLAICNAAELVTFKAPNSSADTMKRIFLIGSPTCHSIRKKKSSLANDSNPSQPPASTLVVVGIHKEALQATRELTSLGVSSKERANPRLISVVSTSKTKPVFSDSTILYFESASEHKATTASTAEADTGISAPNDSVLNNKGTKNIEKEAIFGDNEFNTSTDLTCSDDAKKEIKIEDLSKLILNVEVDFMDLDSLEDDEPIIVQDEDEEEVHTLNSKLVKEKEVAVTEAALLKAQPSFPNVELLIELLFKDINGEIRELKKYVEKLEIEVSGDLKALLGKLEEFSLLSPISPHRLLTSRTFILNFQLNFLPYQGKLPPLSPPKSSSQSERELIKNKAKEAMSHKKLKKKSLKLTLNLQSGQLAKIKYDKYCDKMLNRKVQSRITNYDVLTKKGPITLKVYRDDGTDEVIPNFKANDLHLGEYREGEIVGSVSEPFSLSVDLNIKSSKCNLAEDKFIFISLKIVQLRFFRHLKACSKRAIFQKQEQMITLQVVVLDSMSQVVTPALIDERFDMMKMRESMAHWILVHENPFTIIEEEGFNMMQQCGMLQWEGTSRAYIKNDCVNVYEIEKKKLKNYLKDWNIENKVFTIFVDNASNNHKAIKNLRETFSRFRKLPCRSTFSAGSRVIDTYRASLAPETVEVLLCEGDWCRSLHGLKRKNKKEKKPIEPWKPLHYLFVGIGTENYMIPNRVFRAELEVKTIIHKMRKGKMRWFGHVKRRPQSARIRRVEALLVDGLRIRGRPKLRWEDRVKHDMKDLLLSEDVASDRNA</sequence>
<reference evidence="6" key="1">
    <citation type="journal article" date="2019" name="Sci. Rep.">
        <title>Draft genome of Tanacetum cinerariifolium, the natural source of mosquito coil.</title>
        <authorList>
            <person name="Yamashiro T."/>
            <person name="Shiraishi A."/>
            <person name="Satake H."/>
            <person name="Nakayama K."/>
        </authorList>
    </citation>
    <scope>NUCLEOTIDE SEQUENCE</scope>
</reference>
<keyword evidence="5" id="KW-0539">Nucleus</keyword>
<organism evidence="6">
    <name type="scientific">Tanacetum cinerariifolium</name>
    <name type="common">Dalmatian daisy</name>
    <name type="synonym">Chrysanthemum cinerariifolium</name>
    <dbReference type="NCBI Taxonomy" id="118510"/>
    <lineage>
        <taxon>Eukaryota</taxon>
        <taxon>Viridiplantae</taxon>
        <taxon>Streptophyta</taxon>
        <taxon>Embryophyta</taxon>
        <taxon>Tracheophyta</taxon>
        <taxon>Spermatophyta</taxon>
        <taxon>Magnoliopsida</taxon>
        <taxon>eudicotyledons</taxon>
        <taxon>Gunneridae</taxon>
        <taxon>Pentapetalae</taxon>
        <taxon>asterids</taxon>
        <taxon>campanulids</taxon>
        <taxon>Asterales</taxon>
        <taxon>Asteraceae</taxon>
        <taxon>Asteroideae</taxon>
        <taxon>Anthemideae</taxon>
        <taxon>Anthemidinae</taxon>
        <taxon>Tanacetum</taxon>
    </lineage>
</organism>
<evidence type="ECO:0000256" key="1">
    <source>
        <dbReference type="ARBA" id="ARBA00004123"/>
    </source>
</evidence>
<evidence type="ECO:0000313" key="6">
    <source>
        <dbReference type="EMBL" id="GEU99877.1"/>
    </source>
</evidence>
<evidence type="ECO:0000256" key="2">
    <source>
        <dbReference type="ARBA" id="ARBA00022723"/>
    </source>
</evidence>
<evidence type="ECO:0000256" key="5">
    <source>
        <dbReference type="ARBA" id="ARBA00023242"/>
    </source>
</evidence>